<dbReference type="EC" id="3.6.1.15" evidence="16"/>
<feature type="domain" description="ABC transporter" evidence="14">
    <location>
        <begin position="1221"/>
        <end position="1451"/>
    </location>
</feature>
<dbReference type="SUPFAM" id="SSF90123">
    <property type="entry name" value="ABC transporter transmembrane region"/>
    <property type="match status" value="2"/>
</dbReference>
<keyword evidence="9 12" id="KW-0472">Membrane</keyword>
<evidence type="ECO:0000256" key="7">
    <source>
        <dbReference type="ARBA" id="ARBA00022840"/>
    </source>
</evidence>
<feature type="region of interest" description="Disordered" evidence="11">
    <location>
        <begin position="2585"/>
        <end position="2605"/>
    </location>
</feature>
<feature type="transmembrane region" description="Helical" evidence="12">
    <location>
        <begin position="161"/>
        <end position="179"/>
    </location>
</feature>
<feature type="transmembrane region" description="Helical" evidence="12">
    <location>
        <begin position="1843"/>
        <end position="1861"/>
    </location>
</feature>
<evidence type="ECO:0000256" key="11">
    <source>
        <dbReference type="SAM" id="MobiDB-lite"/>
    </source>
</evidence>
<evidence type="ECO:0000259" key="15">
    <source>
        <dbReference type="PROSITE" id="PS50929"/>
    </source>
</evidence>
<feature type="region of interest" description="Disordered" evidence="11">
    <location>
        <begin position="832"/>
        <end position="858"/>
    </location>
</feature>
<evidence type="ECO:0000256" key="9">
    <source>
        <dbReference type="ARBA" id="ARBA00023136"/>
    </source>
</evidence>
<dbReference type="Proteomes" id="UP000249619">
    <property type="component" value="Unassembled WGS sequence"/>
</dbReference>
<keyword evidence="10" id="KW-0040">ANK repeat</keyword>
<evidence type="ECO:0000313" key="17">
    <source>
        <dbReference type="Proteomes" id="UP000249619"/>
    </source>
</evidence>
<dbReference type="InterPro" id="IPR036770">
    <property type="entry name" value="Ankyrin_rpt-contain_sf"/>
</dbReference>
<dbReference type="InterPro" id="IPR011527">
    <property type="entry name" value="ABC1_TM_dom"/>
</dbReference>
<feature type="compositionally biased region" description="Basic residues" evidence="11">
    <location>
        <begin position="3068"/>
        <end position="3096"/>
    </location>
</feature>
<dbReference type="EMBL" id="QGDH01000217">
    <property type="protein sequence ID" value="RAR02384.1"/>
    <property type="molecule type" value="Genomic_DNA"/>
</dbReference>
<feature type="compositionally biased region" description="Basic residues" evidence="11">
    <location>
        <begin position="2844"/>
        <end position="2855"/>
    </location>
</feature>
<feature type="region of interest" description="Disordered" evidence="11">
    <location>
        <begin position="1497"/>
        <end position="1527"/>
    </location>
</feature>
<dbReference type="InterPro" id="IPR011701">
    <property type="entry name" value="MFS"/>
</dbReference>
<feature type="compositionally biased region" description="Basic and acidic residues" evidence="11">
    <location>
        <begin position="1517"/>
        <end position="1527"/>
    </location>
</feature>
<evidence type="ECO:0000256" key="4">
    <source>
        <dbReference type="ARBA" id="ARBA00022692"/>
    </source>
</evidence>
<feature type="transmembrane region" description="Helical" evidence="12">
    <location>
        <begin position="1047"/>
        <end position="1066"/>
    </location>
</feature>
<evidence type="ECO:0000313" key="16">
    <source>
        <dbReference type="EMBL" id="RAR02384.1"/>
    </source>
</evidence>
<dbReference type="InterPro" id="IPR003593">
    <property type="entry name" value="AAA+_ATPase"/>
</dbReference>
<dbReference type="GO" id="GO:0016020">
    <property type="term" value="C:membrane"/>
    <property type="evidence" value="ECO:0007669"/>
    <property type="project" value="UniProtKB-SubCell"/>
</dbReference>
<keyword evidence="17" id="KW-1185">Reference proteome</keyword>
<dbReference type="InterPro" id="IPR027417">
    <property type="entry name" value="P-loop_NTPase"/>
</dbReference>
<feature type="transmembrane region" description="Helical" evidence="12">
    <location>
        <begin position="455"/>
        <end position="473"/>
    </location>
</feature>
<feature type="transmembrane region" description="Helical" evidence="12">
    <location>
        <begin position="112"/>
        <end position="131"/>
    </location>
</feature>
<comment type="similarity">
    <text evidence="2">Belongs to the AFG1 ATPase family.</text>
</comment>
<feature type="transmembrane region" description="Helical" evidence="12">
    <location>
        <begin position="3037"/>
        <end position="3057"/>
    </location>
</feature>
<dbReference type="InterPro" id="IPR050173">
    <property type="entry name" value="ABC_transporter_C-like"/>
</dbReference>
<feature type="repeat" description="ANK" evidence="10">
    <location>
        <begin position="1601"/>
        <end position="1633"/>
    </location>
</feature>
<feature type="transmembrane region" description="Helical" evidence="12">
    <location>
        <begin position="3008"/>
        <end position="3031"/>
    </location>
</feature>
<dbReference type="Gene3D" id="1.20.1560.10">
    <property type="entry name" value="ABC transporter type 1, transmembrane domain"/>
    <property type="match status" value="2"/>
</dbReference>
<feature type="domain" description="Major facilitator superfamily (MFS) profile" evidence="13">
    <location>
        <begin position="2883"/>
        <end position="3466"/>
    </location>
</feature>
<dbReference type="PROSITE" id="PS50929">
    <property type="entry name" value="ABC_TM1F"/>
    <property type="match status" value="2"/>
</dbReference>
<evidence type="ECO:0000256" key="3">
    <source>
        <dbReference type="ARBA" id="ARBA00022448"/>
    </source>
</evidence>
<feature type="transmembrane region" description="Helical" evidence="12">
    <location>
        <begin position="137"/>
        <end position="154"/>
    </location>
</feature>
<protein>
    <submittedName>
        <fullName evidence="16">P-loop containing nucleoside triphosphate hydrolase protein</fullName>
        <ecNumber evidence="16">3.6.1.15</ecNumber>
        <ecNumber evidence="16">3.6.1.3</ecNumber>
    </submittedName>
</protein>
<dbReference type="GO" id="GO:0005524">
    <property type="term" value="F:ATP binding"/>
    <property type="evidence" value="ECO:0007669"/>
    <property type="project" value="UniProtKB-KW"/>
</dbReference>
<dbReference type="Pfam" id="PF00664">
    <property type="entry name" value="ABC_membrane"/>
    <property type="match status" value="2"/>
</dbReference>
<feature type="transmembrane region" description="Helical" evidence="12">
    <location>
        <begin position="896"/>
        <end position="917"/>
    </location>
</feature>
<dbReference type="PANTHER" id="PTHR24223">
    <property type="entry name" value="ATP-BINDING CASSETTE SUB-FAMILY C"/>
    <property type="match status" value="1"/>
</dbReference>
<dbReference type="InterPro" id="IPR017871">
    <property type="entry name" value="ABC_transporter-like_CS"/>
</dbReference>
<dbReference type="Gene3D" id="1.20.1250.20">
    <property type="entry name" value="MFS general substrate transporter like domains"/>
    <property type="match status" value="1"/>
</dbReference>
<feature type="transmembrane region" description="Helical" evidence="12">
    <location>
        <begin position="947"/>
        <end position="972"/>
    </location>
</feature>
<dbReference type="InterPro" id="IPR020846">
    <property type="entry name" value="MFS_dom"/>
</dbReference>
<evidence type="ECO:0000256" key="1">
    <source>
        <dbReference type="ARBA" id="ARBA00004141"/>
    </source>
</evidence>
<dbReference type="FunFam" id="1.20.1560.10:FF:000013">
    <property type="entry name" value="ABC transporter C family member 2"/>
    <property type="match status" value="1"/>
</dbReference>
<feature type="transmembrane region" description="Helical" evidence="12">
    <location>
        <begin position="3348"/>
        <end position="3369"/>
    </location>
</feature>
<dbReference type="PROSITE" id="PS50893">
    <property type="entry name" value="ABC_TRANSPORTER_2"/>
    <property type="match status" value="2"/>
</dbReference>
<dbReference type="PROSITE" id="PS00211">
    <property type="entry name" value="ABC_TRANSPORTER_1"/>
    <property type="match status" value="2"/>
</dbReference>
<feature type="transmembrane region" description="Helical" evidence="12">
    <location>
        <begin position="3413"/>
        <end position="3431"/>
    </location>
</feature>
<keyword evidence="5" id="KW-0677">Repeat</keyword>
<proteinExistence type="inferred from homology"/>
<dbReference type="Pfam" id="PF12796">
    <property type="entry name" value="Ank_2"/>
    <property type="match status" value="2"/>
</dbReference>
<feature type="transmembrane region" description="Helical" evidence="12">
    <location>
        <begin position="2882"/>
        <end position="2905"/>
    </location>
</feature>
<evidence type="ECO:0000256" key="5">
    <source>
        <dbReference type="ARBA" id="ARBA00022737"/>
    </source>
</evidence>
<feature type="domain" description="ABC transmembrane type-1" evidence="15">
    <location>
        <begin position="899"/>
        <end position="1167"/>
    </location>
</feature>
<sequence>MSMTYCSKLFDEGCLEWLYARLLFFATLGCLSNIRIGRGDAEVIAIASHTITGRGSGGRKSYPNSGCLLLRYSLRVTSAYWPRWTRPFVQETKEKQDEFEVSSTQQPLSSTLGLLILATVGLTFQTLSVFFPVNQSMGIYPAIAWAITIAIIMVERPRKASLSLLLLFTGLLLEQLISLSHRRASFLAKDIPWAITPMAAFLAIIVVLNMPLRDPVLPKKDISAVSDAPTIQLRTPEDNLTPWQYMTVSWMEPLIKKGVTRQMEDEDIWDLGWEFKHARLHDAFRKLQGSVTMRVFVANGMDLLNVFNLWYQRRAYERCRGELITMLYEKTLHRKILGAKQDAKKDQINGHDAGDGQVADNEDANIDHEAPKHDSKNWTGSILTSIRSMLTKKMKKPTKEDNDPASMGKILNLMRNDAYEIAQRFWEFSDIITKPAGAIFAIVLIWRMLGWACLLGVLALGASQLLNIVIARLQVYFEKKRRSATDEKLQRTSQFIESIRHLRWYGWQGAWLDDILESRQKELHLRIVNIFFTTSLAFILRFGSGLFPAVAFYAFTKLASKSLRIDLIFPAIDLFNLLESYLRALPQLVTTLLNAYVAMGRIEEFMAEPDKEEIGLVPEGSADLRLQQASFAWPGVDQNVLSGITLAFPPGLTVVYGEVAAGKTALLQALLGELDTTAGELVRPDQMVAYCAQTPWLQSMSIRDNILFSFPFEEVRYKQTLEACALLPDMAELKHGDLSNIGENGIGLSGGQKARVALARAVYSGAKVLLLDDPLSALDHQTAEFIVSKLFAGPLLDGRTTILVTHRTELCHGLAKQWVQLDHGYAKMHEPTQVEDANALKRTQTNETESEEDAKKREAEQAAAIPDKFIEDEHRAKGGVKWSVYWRYIKAGTLKWWSVAIFVMAIFRVLDVAQTWFMKAWGESYDDGEHNGLFGFLPPATENVDPWLWTFFLFVSGTAICFWWTNLIMFGVGYHAAKTIFRETIERVAHATFRFYDVTPVGRLMNRLTSDMNTIDGDLSGAFIVFAWQIIGWMSCIVIILSSTPAFLAFGVVLCCGFVYYFFRFLPTSQSLRRLEMVSLSPLMSNFGALVEGLTTVRAFNAQRRFQARVIEVVDNFQKNDHFYWSLQAWLALRFSIMSASSTLIMTLIAVYTGISPGLTAFVLITAGKFVVHTEWMCRVYGTLEMDFTSVERVVELLDLDKEAPGVVDPPAHWPTYSGDIEFDDVTIRYAENLEPALQNVTLKIPAGSNTAVIGRTGSGKSTLALSLLATITAENGKILIDGIDISTVKKQALRSRVTFLAQEPVLFSGTMRKNLDPLSDYSDASCLSVLQKIGGEQYSWTLTTPIEGGGKGLSQGQRQLVGLARAMLRRSPILIMDEATASIDFETAQRIQSVLREEMKSSTVITIAHRLEAVREADYCIVLGRGRLVKAGKAEDMIKEGGEFQTILPLYPFFPACRDICTALPQPAVHFQPTQKPSSAFAVPTGVSLVRQPNSITRTPDMAAATPSDSSNGHATGDHELENMADKKPSLPVAEDIMQLARLGEIAAIQKLFDSGKFDATFTDEQGITPLHWAAINNHYALCHFLIQAGAPINAKGGDAVATPVLWAAKRCNYYVVNLLLDHGADPLLTDDQGFNLLHSATLDGNVYQIVLLLHQDIPIDIPDPQSHTPLMWAAYKGYPSCVDLFLRWGANVYATDDQGFTALHWALVKGSQGSILKLLEYGADRFAKNNDGKTPEVTAQEMNTTRQWRRALSEAGLDSNGNARQFPVPGVKDTRWFLSRFIFFWPSAILFVALFLVSHYPAFVAIPLALIVSYLMQWGAQKLLQWGPSNMRSIHHTAAKPFLAGIFAGTLFWVGFRWATTVLPSYFYFFTMTSDPGFVPKSSSRTASKAVIDELMELREFDEHHFCVNCMVRKPLRSKHCKRCERCVAKSDQLELTFTATVHGLITASPTTTTDTLCYLEIREAPKDFAECAVISPDLCKVLNKDPFTIVLSIWAAFQLTWVTMLLCVQLLQIARNLTTYESMRGHLHNHTPADALNSFVTTGGTSQDISGGGNAPTNGFGSGQDTGDTGNTPRRPQPKASIWDQWKRLLGIDTFLTIALHGSQGEQIRRQRQANPFSRGMVANCKDFWCDASPMFGSKESGYARLGGERVDYTRLYEVPKMRYQRSDWGEGGRPALLLAWLSSSSVSRHDPVLTLPLSPEDPERPHGPMAEYDARVESGRLKDDEHQRNIIKNLQDLHDMLINYTQPPVQQPTMDSLQPPKKGLFSFLSSSKPTGSSLPPIPESLPKGMYMFGDVGSGKTMMMDLFYDTLPPNITRKTRIHFHAFMQSVHKDLHKMKMTHGNDIDSIPFVAAGIAERSSVLCFDEFQCTDVADAMILRRLMEALMAHGTVIVTTSNRHPNDLYKNGIQRESFVPCINLLKSRLTVLNLDSTTDYRKIPRPPSGVYHHPLDASAQTHVERWFRFLGDFENDPPHPAVHEVWGREVHVPKASGKCAVFSFDDIIGRATGAADYLELTRQYEAFIITGVPGMNYRSRDLARRFITFIDAVYESRAKLVMTTAVPLTALFLDQSELNDAVTATKKAGKLPEASAQKSSKANDDDEAISDVMRNLMDDLGMNMNMLKNSSIFSGDEERFAFARALSRLSEMGSQEWVDRGLGLEKRGGKGEMEGWQKHSLLEHALCPAATACLPTLPNMDIETPHGRQLSLSPPARPLFVSLLCTPFHLPSSVVEEGIDRARPAVMVNFTPWRKAQTSKDGGVGSSTATSTQEKDAPRRRWNLGILSDPQTDEVPGSVILLSRTHNRNEPLGLQHAHARTSASSLPTTQRPQPQRTVSHGSRQSSRSRRPEKKRTKDGRFILDPQPEDSANDPLNWAQVRRDLALLSLGFYCMVGGGMTPLLAAGFNDVAETYDVSIPQVALTTGLYMLGLGLGSVVASPTAILFGKRPVYLGAIILFTISSVWCALSPNYASLVVARIVQGFAVSPVECLPSATIAEIFFLHERAYRLGIYTLLLLGGKNLIPLVSAAIVQSLGWRWVFWITAIVVGACFFLIFFFVPETFWDRAPKPAKRHTRARSQSPGKHHSHFHLPNLHHKKADGPQSVPATPLITSPVASPLASPAEHPVKRHKNAHVGFAEPATPEKVHHIDFATEGARQASAPPTPRSPMSIHSTPNEAPLHDYFGQVTPAVATDPEKQEVRADSGHLPSDPAVDADHISEQFSIHYTDYYRDAPRKSYRQSLKPWNGRLVKDKWLRVAIRPFILFAYPAVLWSSLVYALAVGWLIVLSESVAHIYRDTSYNFTPLQVGLVYISPFVGGVLGTAVAGRVSDLVVRFMARKNDGVYEPEFRLLMALPISISTVIGLMGFGWSAEEKDKWIVPTVFFGVISFGCSLASTTAITFVVDSYRMYAGEALVTLNFSKNVLHGFIFSLFFPHWLESSGSKDTFLAIGGIQLGCMLFSIPMYIYGKRARMWTVRKNLMEKF</sequence>
<dbReference type="CDD" id="cd03250">
    <property type="entry name" value="ABCC_MRP_domain1"/>
    <property type="match status" value="1"/>
</dbReference>
<accession>A0A364MSS7</accession>
<dbReference type="Pfam" id="PF07690">
    <property type="entry name" value="MFS_1"/>
    <property type="match status" value="1"/>
</dbReference>
<keyword evidence="8 12" id="KW-1133">Transmembrane helix</keyword>
<feature type="compositionally biased region" description="Polar residues" evidence="11">
    <location>
        <begin position="2068"/>
        <end position="2077"/>
    </location>
</feature>
<dbReference type="PROSITE" id="PS50216">
    <property type="entry name" value="DHHC"/>
    <property type="match status" value="1"/>
</dbReference>
<dbReference type="SMART" id="SM00382">
    <property type="entry name" value="AAA"/>
    <property type="match status" value="3"/>
</dbReference>
<dbReference type="EC" id="3.6.1.3" evidence="16"/>
<dbReference type="FunFam" id="3.40.50.300:FF:001577">
    <property type="entry name" value="ABC bile acid transporter"/>
    <property type="match status" value="1"/>
</dbReference>
<organism evidence="16 17">
    <name type="scientific">Stemphylium lycopersici</name>
    <name type="common">Tomato gray leaf spot disease fungus</name>
    <name type="synonym">Thyrospora lycopersici</name>
    <dbReference type="NCBI Taxonomy" id="183478"/>
    <lineage>
        <taxon>Eukaryota</taxon>
        <taxon>Fungi</taxon>
        <taxon>Dikarya</taxon>
        <taxon>Ascomycota</taxon>
        <taxon>Pezizomycotina</taxon>
        <taxon>Dothideomycetes</taxon>
        <taxon>Pleosporomycetidae</taxon>
        <taxon>Pleosporales</taxon>
        <taxon>Pleosporineae</taxon>
        <taxon>Pleosporaceae</taxon>
        <taxon>Stemphylium</taxon>
    </lineage>
</organism>
<feature type="domain" description="ABC transporter" evidence="14">
    <location>
        <begin position="624"/>
        <end position="848"/>
    </location>
</feature>
<keyword evidence="6" id="KW-0547">Nucleotide-binding</keyword>
<dbReference type="SMART" id="SM00248">
    <property type="entry name" value="ANK"/>
    <property type="match status" value="5"/>
</dbReference>
<reference evidence="17" key="1">
    <citation type="submission" date="2018-05" db="EMBL/GenBank/DDBJ databases">
        <title>Draft genome sequence of Stemphylium lycopersici strain CIDEFI 213.</title>
        <authorList>
            <person name="Medina R."/>
            <person name="Franco M.E.E."/>
            <person name="Lucentini C.G."/>
            <person name="Saparrat M.C.N."/>
            <person name="Balatti P.A."/>
        </authorList>
    </citation>
    <scope>NUCLEOTIDE SEQUENCE [LARGE SCALE GENOMIC DNA]</scope>
    <source>
        <strain evidence="17">CIDEFI 213</strain>
    </source>
</reference>
<feature type="transmembrane region" description="Helical" evidence="12">
    <location>
        <begin position="2925"/>
        <end position="2944"/>
    </location>
</feature>
<dbReference type="Gene3D" id="1.20.1720.10">
    <property type="entry name" value="Multidrug resistance protein D"/>
    <property type="match status" value="1"/>
</dbReference>
<feature type="repeat" description="ANK" evidence="10">
    <location>
        <begin position="1700"/>
        <end position="1732"/>
    </location>
</feature>
<feature type="region of interest" description="Disordered" evidence="11">
    <location>
        <begin position="2046"/>
        <end position="2081"/>
    </location>
</feature>
<gene>
    <name evidence="16" type="ORF">DDE83_008588</name>
</gene>
<dbReference type="InterPro" id="IPR002110">
    <property type="entry name" value="Ankyrin_rpt"/>
</dbReference>
<dbReference type="STRING" id="183478.A0A364MSS7"/>
<dbReference type="InterPro" id="IPR003439">
    <property type="entry name" value="ABC_transporter-like_ATP-bd"/>
</dbReference>
<dbReference type="CDD" id="cd18604">
    <property type="entry name" value="ABC_6TM_VMR1_D2_like"/>
    <property type="match status" value="1"/>
</dbReference>
<dbReference type="Gene3D" id="1.25.40.20">
    <property type="entry name" value="Ankyrin repeat-containing domain"/>
    <property type="match status" value="1"/>
</dbReference>
<evidence type="ECO:0000259" key="14">
    <source>
        <dbReference type="PROSITE" id="PS50893"/>
    </source>
</evidence>
<dbReference type="FunFam" id="1.20.1250.20:FF:000396">
    <property type="entry name" value="MFS general substrate transporter"/>
    <property type="match status" value="1"/>
</dbReference>
<dbReference type="SUPFAM" id="SSF48403">
    <property type="entry name" value="Ankyrin repeat"/>
    <property type="match status" value="1"/>
</dbReference>
<feature type="repeat" description="ANK" evidence="10">
    <location>
        <begin position="1667"/>
        <end position="1699"/>
    </location>
</feature>
<comment type="caution">
    <text evidence="16">The sequence shown here is derived from an EMBL/GenBank/DDBJ whole genome shotgun (WGS) entry which is preliminary data.</text>
</comment>
<dbReference type="NCBIfam" id="NF040713">
    <property type="entry name" value="ZapE"/>
    <property type="match status" value="1"/>
</dbReference>
<dbReference type="InterPro" id="IPR005654">
    <property type="entry name" value="ATPase_AFG1-like"/>
</dbReference>
<dbReference type="GO" id="GO:0140359">
    <property type="term" value="F:ABC-type transporter activity"/>
    <property type="evidence" value="ECO:0007669"/>
    <property type="project" value="InterPro"/>
</dbReference>
<dbReference type="InterPro" id="IPR036640">
    <property type="entry name" value="ABC1_TM_sf"/>
</dbReference>
<feature type="transmembrane region" description="Helical" evidence="12">
    <location>
        <begin position="191"/>
        <end position="212"/>
    </location>
</feature>
<evidence type="ECO:0000256" key="6">
    <source>
        <dbReference type="ARBA" id="ARBA00022741"/>
    </source>
</evidence>
<feature type="transmembrane region" description="Helical" evidence="12">
    <location>
        <begin position="1155"/>
        <end position="1172"/>
    </location>
</feature>
<name>A0A364MSS7_STELY</name>
<dbReference type="Pfam" id="PF00005">
    <property type="entry name" value="ABC_tran"/>
    <property type="match status" value="2"/>
</dbReference>
<feature type="region of interest" description="Disordered" evidence="11">
    <location>
        <begin position="3068"/>
        <end position="3101"/>
    </location>
</feature>
<dbReference type="SUPFAM" id="SSF52540">
    <property type="entry name" value="P-loop containing nucleoside triphosphate hydrolases"/>
    <property type="match status" value="3"/>
</dbReference>
<feature type="transmembrane region" description="Helical" evidence="12">
    <location>
        <begin position="3260"/>
        <end position="3283"/>
    </location>
</feature>
<dbReference type="FunFam" id="1.25.40.20:FF:000397">
    <property type="entry name" value="ATP binding"/>
    <property type="match status" value="1"/>
</dbReference>
<evidence type="ECO:0000256" key="2">
    <source>
        <dbReference type="ARBA" id="ARBA00010322"/>
    </source>
</evidence>
<feature type="domain" description="ABC transmembrane type-1" evidence="15">
    <location>
        <begin position="406"/>
        <end position="594"/>
    </location>
</feature>
<dbReference type="Pfam" id="PF03969">
    <property type="entry name" value="AFG1_ATPase"/>
    <property type="match status" value="1"/>
</dbReference>
<dbReference type="SUPFAM" id="SSF103473">
    <property type="entry name" value="MFS general substrate transporter"/>
    <property type="match status" value="1"/>
</dbReference>
<feature type="transmembrane region" description="Helical" evidence="12">
    <location>
        <begin position="527"/>
        <end position="555"/>
    </location>
</feature>
<feature type="transmembrane region" description="Helical" evidence="12">
    <location>
        <begin position="3303"/>
        <end position="3327"/>
    </location>
</feature>
<dbReference type="GO" id="GO:0005737">
    <property type="term" value="C:cytoplasm"/>
    <property type="evidence" value="ECO:0007669"/>
    <property type="project" value="UniProtKB-ARBA"/>
</dbReference>
<feature type="transmembrane region" description="Helical" evidence="12">
    <location>
        <begin position="3443"/>
        <end position="3465"/>
    </location>
</feature>
<feature type="compositionally biased region" description="Polar residues" evidence="11">
    <location>
        <begin position="2819"/>
        <end position="2839"/>
    </location>
</feature>
<dbReference type="PROSITE" id="PS50297">
    <property type="entry name" value="ANK_REP_REGION"/>
    <property type="match status" value="3"/>
</dbReference>
<dbReference type="FunFam" id="3.40.50.300:FF:001751">
    <property type="entry name" value="ABC bile acid transporter"/>
    <property type="match status" value="1"/>
</dbReference>
<dbReference type="GO" id="GO:0016887">
    <property type="term" value="F:ATP hydrolysis activity"/>
    <property type="evidence" value="ECO:0007669"/>
    <property type="project" value="InterPro"/>
</dbReference>
<evidence type="ECO:0000259" key="13">
    <source>
        <dbReference type="PROSITE" id="PS50850"/>
    </source>
</evidence>
<dbReference type="Gene3D" id="3.40.50.300">
    <property type="entry name" value="P-loop containing nucleotide triphosphate hydrolases"/>
    <property type="match status" value="3"/>
</dbReference>
<feature type="compositionally biased region" description="Gly residues" evidence="11">
    <location>
        <begin position="2053"/>
        <end position="2067"/>
    </location>
</feature>
<dbReference type="CDD" id="cd03244">
    <property type="entry name" value="ABCC_MRP_domain2"/>
    <property type="match status" value="1"/>
</dbReference>
<keyword evidence="4 12" id="KW-0812">Transmembrane</keyword>
<dbReference type="FunFam" id="1.20.1720.10:FF:000009">
    <property type="entry name" value="MFS multidrug transporter"/>
    <property type="match status" value="1"/>
</dbReference>
<dbReference type="InterPro" id="IPR036259">
    <property type="entry name" value="MFS_trans_sf"/>
</dbReference>
<evidence type="ECO:0000256" key="8">
    <source>
        <dbReference type="ARBA" id="ARBA00022989"/>
    </source>
</evidence>
<dbReference type="PANTHER" id="PTHR24223:SF415">
    <property type="entry name" value="FI20190P1"/>
    <property type="match status" value="1"/>
</dbReference>
<keyword evidence="16" id="KW-0378">Hydrolase</keyword>
<dbReference type="PROSITE" id="PS50088">
    <property type="entry name" value="ANK_REPEAT"/>
    <property type="match status" value="4"/>
</dbReference>
<dbReference type="PROSITE" id="PS50850">
    <property type="entry name" value="MFS"/>
    <property type="match status" value="1"/>
</dbReference>
<evidence type="ECO:0000256" key="10">
    <source>
        <dbReference type="PROSITE-ProRule" id="PRU00023"/>
    </source>
</evidence>
<feature type="transmembrane region" description="Helical" evidence="12">
    <location>
        <begin position="3375"/>
        <end position="3401"/>
    </location>
</feature>
<feature type="region of interest" description="Disordered" evidence="11">
    <location>
        <begin position="2814"/>
        <end position="2872"/>
    </location>
</feature>
<feature type="region of interest" description="Disordered" evidence="11">
    <location>
        <begin position="2754"/>
        <end position="2792"/>
    </location>
</feature>
<keyword evidence="7" id="KW-0067">ATP-binding</keyword>
<feature type="repeat" description="ANK" evidence="10">
    <location>
        <begin position="1567"/>
        <end position="1599"/>
    </location>
</feature>
<comment type="subcellular location">
    <subcellularLocation>
        <location evidence="1">Membrane</location>
        <topology evidence="1">Multi-pass membrane protein</topology>
    </subcellularLocation>
</comment>
<feature type="transmembrane region" description="Helical" evidence="12">
    <location>
        <begin position="1019"/>
        <end position="1041"/>
    </location>
</feature>
<keyword evidence="3" id="KW-0813">Transport</keyword>
<feature type="transmembrane region" description="Helical" evidence="12">
    <location>
        <begin position="2949"/>
        <end position="2970"/>
    </location>
</feature>
<evidence type="ECO:0000256" key="12">
    <source>
        <dbReference type="SAM" id="Phobius"/>
    </source>
</evidence>